<evidence type="ECO:0000313" key="2">
    <source>
        <dbReference type="EMBL" id="VFK59695.1"/>
    </source>
</evidence>
<reference evidence="2" key="1">
    <citation type="submission" date="2019-02" db="EMBL/GenBank/DDBJ databases">
        <authorList>
            <person name="Gruber-Vodicka R. H."/>
            <person name="Seah K. B. B."/>
        </authorList>
    </citation>
    <scope>NUCLEOTIDE SEQUENCE</scope>
    <source>
        <strain evidence="2">BECK_BY8</strain>
    </source>
</reference>
<proteinExistence type="predicted"/>
<sequence length="59" mass="6363">MYGADKVSAVVSSRCQKNKSPEKTDASIETHPLSILLLRASLLFQGNFGGAENRGGKRQ</sequence>
<protein>
    <submittedName>
        <fullName evidence="2">Uncharacterized protein</fullName>
    </submittedName>
</protein>
<organism evidence="2">
    <name type="scientific">Candidatus Kentrum sp. UNK</name>
    <dbReference type="NCBI Taxonomy" id="2126344"/>
    <lineage>
        <taxon>Bacteria</taxon>
        <taxon>Pseudomonadati</taxon>
        <taxon>Pseudomonadota</taxon>
        <taxon>Gammaproteobacteria</taxon>
        <taxon>Candidatus Kentrum</taxon>
    </lineage>
</organism>
<dbReference type="AlphaFoldDB" id="A0A451A100"/>
<name>A0A451A100_9GAMM</name>
<feature type="region of interest" description="Disordered" evidence="1">
    <location>
        <begin position="1"/>
        <end position="26"/>
    </location>
</feature>
<gene>
    <name evidence="2" type="ORF">BECKUNK1418G_GA0071005_100836</name>
</gene>
<dbReference type="EMBL" id="CAADFZ010000008">
    <property type="protein sequence ID" value="VFK59695.1"/>
    <property type="molecule type" value="Genomic_DNA"/>
</dbReference>
<evidence type="ECO:0000256" key="1">
    <source>
        <dbReference type="SAM" id="MobiDB-lite"/>
    </source>
</evidence>
<accession>A0A451A100</accession>